<dbReference type="AlphaFoldDB" id="A0A434ATQ3"/>
<dbReference type="Proteomes" id="UP000282985">
    <property type="component" value="Unassembled WGS sequence"/>
</dbReference>
<accession>A0A434ATQ3</accession>
<proteinExistence type="predicted"/>
<sequence length="241" mass="27368">MGFLIMGSVFTSAQKHLDVVKLKNGNVLKGYIIRQIPGKFLELRTLDKNYWKFDMNDIAEISSAMKRIPKIASDSIPKLDKGLFYELQLGVLVGNKSNSSSAPFSLLASANYLFNDKISIGGGIGYESFEQTQMPVFGSLQYHTRIKGMSSYIFCHTGYSFSIDNRDQIYYSNDNLDSKGGWLLNPGVGFIIGNRSTPMMTLSIGYRFQKIKHKWENTYTQDTEYLKEKFNRLSIHLGIIF</sequence>
<dbReference type="InterPro" id="IPR011250">
    <property type="entry name" value="OMP/PagP_B-barrel"/>
</dbReference>
<gene>
    <name evidence="1" type="ORF">DLK05_11315</name>
</gene>
<evidence type="ECO:0000313" key="1">
    <source>
        <dbReference type="EMBL" id="RUT77784.1"/>
    </source>
</evidence>
<comment type="caution">
    <text evidence="1">The sequence shown here is derived from an EMBL/GenBank/DDBJ whole genome shotgun (WGS) entry which is preliminary data.</text>
</comment>
<evidence type="ECO:0008006" key="3">
    <source>
        <dbReference type="Google" id="ProtNLM"/>
    </source>
</evidence>
<dbReference type="SUPFAM" id="SSF56925">
    <property type="entry name" value="OMPA-like"/>
    <property type="match status" value="1"/>
</dbReference>
<evidence type="ECO:0000313" key="2">
    <source>
        <dbReference type="Proteomes" id="UP000282985"/>
    </source>
</evidence>
<organism evidence="1 2">
    <name type="scientific">Ancylomarina longa</name>
    <dbReference type="NCBI Taxonomy" id="2487017"/>
    <lineage>
        <taxon>Bacteria</taxon>
        <taxon>Pseudomonadati</taxon>
        <taxon>Bacteroidota</taxon>
        <taxon>Bacteroidia</taxon>
        <taxon>Marinilabiliales</taxon>
        <taxon>Marinifilaceae</taxon>
        <taxon>Ancylomarina</taxon>
    </lineage>
</organism>
<protein>
    <recommendedName>
        <fullName evidence="3">Outer membrane protein beta-barrel domain-containing protein</fullName>
    </recommendedName>
</protein>
<keyword evidence="2" id="KW-1185">Reference proteome</keyword>
<dbReference type="EMBL" id="RJJX01000015">
    <property type="protein sequence ID" value="RUT77784.1"/>
    <property type="molecule type" value="Genomic_DNA"/>
</dbReference>
<name>A0A434ATQ3_9BACT</name>
<reference evidence="1 2" key="1">
    <citation type="submission" date="2018-11" db="EMBL/GenBank/DDBJ databases">
        <title>Parancylomarina longa gen. nov., sp. nov., isolated from sediments of southern Okinawa.</title>
        <authorList>
            <person name="Fu T."/>
        </authorList>
    </citation>
    <scope>NUCLEOTIDE SEQUENCE [LARGE SCALE GENOMIC DNA]</scope>
    <source>
        <strain evidence="1 2">T3-2 S1-C</strain>
    </source>
</reference>